<dbReference type="InterPro" id="IPR032675">
    <property type="entry name" value="LRR_dom_sf"/>
</dbReference>
<name>S8FW96_FOMSC</name>
<sequence>MSMETYQTLRDSRHGPLLPYLQGIEWRPPSAEDQSAALLLLHMFLGPALRRVNFVLDEEVPMLALETIFDGLRTKCSLLETIKLEVANNTSPSDFSASLCSRFGSYHALRSIHCPSNPLQLKDVAKLSSLPSLTTLDIVVSRDSGIGPDKLASLQGQPIRSESRTQWTFAALQTLKTSGMSMQCMDQLTFFKFPMLQCLAMTCNTSTVSQLSDPLYAIIASQCNHKTLHQITIHDKRTSGDLVIHPSLAITPTHLRYLLAFRRLRYLSITAGPWETEYDDGIVMEMASAWPEIRMLNLTTDVKQMGWKTSSMCATTLSIYVLTQACPLWSLGILVDARGAMQFDDIALRIEQAPRSLPQQSMMFMLFLGYSPIDDPDRAARMLSWVLSKDLFIFQGGHRVPHTRAEPDEVQDSEDGLEDSHARWVRFSKLLYRYGSMREEERMRASGAEEGQ</sequence>
<dbReference type="EMBL" id="KE504124">
    <property type="protein sequence ID" value="EPT05386.1"/>
    <property type="molecule type" value="Genomic_DNA"/>
</dbReference>
<protein>
    <recommendedName>
        <fullName evidence="3">F-box domain-containing protein</fullName>
    </recommendedName>
</protein>
<reference evidence="1 2" key="1">
    <citation type="journal article" date="2012" name="Science">
        <title>The Paleozoic origin of enzymatic lignin decomposition reconstructed from 31 fungal genomes.</title>
        <authorList>
            <person name="Floudas D."/>
            <person name="Binder M."/>
            <person name="Riley R."/>
            <person name="Barry K."/>
            <person name="Blanchette R.A."/>
            <person name="Henrissat B."/>
            <person name="Martinez A.T."/>
            <person name="Otillar R."/>
            <person name="Spatafora J.W."/>
            <person name="Yadav J.S."/>
            <person name="Aerts A."/>
            <person name="Benoit I."/>
            <person name="Boyd A."/>
            <person name="Carlson A."/>
            <person name="Copeland A."/>
            <person name="Coutinho P.M."/>
            <person name="de Vries R.P."/>
            <person name="Ferreira P."/>
            <person name="Findley K."/>
            <person name="Foster B."/>
            <person name="Gaskell J."/>
            <person name="Glotzer D."/>
            <person name="Gorecki P."/>
            <person name="Heitman J."/>
            <person name="Hesse C."/>
            <person name="Hori C."/>
            <person name="Igarashi K."/>
            <person name="Jurgens J.A."/>
            <person name="Kallen N."/>
            <person name="Kersten P."/>
            <person name="Kohler A."/>
            <person name="Kuees U."/>
            <person name="Kumar T.K.A."/>
            <person name="Kuo A."/>
            <person name="LaButti K."/>
            <person name="Larrondo L.F."/>
            <person name="Lindquist E."/>
            <person name="Ling A."/>
            <person name="Lombard V."/>
            <person name="Lucas S."/>
            <person name="Lundell T."/>
            <person name="Martin R."/>
            <person name="McLaughlin D.J."/>
            <person name="Morgenstern I."/>
            <person name="Morin E."/>
            <person name="Murat C."/>
            <person name="Nagy L.G."/>
            <person name="Nolan M."/>
            <person name="Ohm R.A."/>
            <person name="Patyshakuliyeva A."/>
            <person name="Rokas A."/>
            <person name="Ruiz-Duenas F.J."/>
            <person name="Sabat G."/>
            <person name="Salamov A."/>
            <person name="Samejima M."/>
            <person name="Schmutz J."/>
            <person name="Slot J.C."/>
            <person name="St John F."/>
            <person name="Stenlid J."/>
            <person name="Sun H."/>
            <person name="Sun S."/>
            <person name="Syed K."/>
            <person name="Tsang A."/>
            <person name="Wiebenga A."/>
            <person name="Young D."/>
            <person name="Pisabarro A."/>
            <person name="Eastwood D.C."/>
            <person name="Martin F."/>
            <person name="Cullen D."/>
            <person name="Grigoriev I.V."/>
            <person name="Hibbett D.S."/>
        </authorList>
    </citation>
    <scope>NUCLEOTIDE SEQUENCE</scope>
    <source>
        <strain evidence="2">FP-58527</strain>
    </source>
</reference>
<accession>S8FW96</accession>
<dbReference type="STRING" id="743788.S8FW96"/>
<dbReference type="OrthoDB" id="2799938at2759"/>
<dbReference type="InParanoid" id="S8FW96"/>
<evidence type="ECO:0000313" key="1">
    <source>
        <dbReference type="EMBL" id="EPT05386.1"/>
    </source>
</evidence>
<keyword evidence="2" id="KW-1185">Reference proteome</keyword>
<dbReference type="AlphaFoldDB" id="S8FW96"/>
<dbReference type="SUPFAM" id="SSF52058">
    <property type="entry name" value="L domain-like"/>
    <property type="match status" value="1"/>
</dbReference>
<gene>
    <name evidence="1" type="ORF">FOMPIDRAFT_1013642</name>
</gene>
<dbReference type="Gene3D" id="3.80.10.10">
    <property type="entry name" value="Ribonuclease Inhibitor"/>
    <property type="match status" value="1"/>
</dbReference>
<dbReference type="Proteomes" id="UP000015241">
    <property type="component" value="Unassembled WGS sequence"/>
</dbReference>
<evidence type="ECO:0008006" key="3">
    <source>
        <dbReference type="Google" id="ProtNLM"/>
    </source>
</evidence>
<evidence type="ECO:0000313" key="2">
    <source>
        <dbReference type="Proteomes" id="UP000015241"/>
    </source>
</evidence>
<dbReference type="HOGENOM" id="CLU_605554_0_0_1"/>
<organism evidence="1 2">
    <name type="scientific">Fomitopsis schrenkii</name>
    <name type="common">Brown rot fungus</name>
    <dbReference type="NCBI Taxonomy" id="2126942"/>
    <lineage>
        <taxon>Eukaryota</taxon>
        <taxon>Fungi</taxon>
        <taxon>Dikarya</taxon>
        <taxon>Basidiomycota</taxon>
        <taxon>Agaricomycotina</taxon>
        <taxon>Agaricomycetes</taxon>
        <taxon>Polyporales</taxon>
        <taxon>Fomitopsis</taxon>
    </lineage>
</organism>
<proteinExistence type="predicted"/>